<dbReference type="Pfam" id="PF02866">
    <property type="entry name" value="Ldh_1_C"/>
    <property type="match status" value="1"/>
</dbReference>
<evidence type="ECO:0000259" key="2">
    <source>
        <dbReference type="Pfam" id="PF02866"/>
    </source>
</evidence>
<dbReference type="GO" id="GO:0016615">
    <property type="term" value="F:malate dehydrogenase activity"/>
    <property type="evidence" value="ECO:0007669"/>
    <property type="project" value="InterPro"/>
</dbReference>
<organism evidence="3 4">
    <name type="scientific">Amborella trichopoda</name>
    <dbReference type="NCBI Taxonomy" id="13333"/>
    <lineage>
        <taxon>Eukaryota</taxon>
        <taxon>Viridiplantae</taxon>
        <taxon>Streptophyta</taxon>
        <taxon>Embryophyta</taxon>
        <taxon>Tracheophyta</taxon>
        <taxon>Spermatophyta</taxon>
        <taxon>Magnoliopsida</taxon>
        <taxon>Amborellales</taxon>
        <taxon>Amborellaceae</taxon>
        <taxon>Amborella</taxon>
    </lineage>
</organism>
<dbReference type="HOGENOM" id="CLU_2009762_0_0_1"/>
<dbReference type="eggNOG" id="KOG1496">
    <property type="taxonomic scope" value="Eukaryota"/>
</dbReference>
<dbReference type="EMBL" id="KI394815">
    <property type="protein sequence ID" value="ERN00773.1"/>
    <property type="molecule type" value="Genomic_DNA"/>
</dbReference>
<dbReference type="InterPro" id="IPR010945">
    <property type="entry name" value="Malate_DH_type2"/>
</dbReference>
<dbReference type="PANTHER" id="PTHR23382">
    <property type="entry name" value="MALATE DEHYDROGENASE"/>
    <property type="match status" value="1"/>
</dbReference>
<sequence>VLVVANPANTTALILKESAPFISEKNIRCLTRLDHNQALGHIAERLNLHVSDVKNAFIWGNHSSSQYPDANHATVNTTEGGPVRELVANDEWHAFKYVSIYVCIDRHKRKYKQREGCIYAYMYI</sequence>
<reference evidence="4" key="1">
    <citation type="journal article" date="2013" name="Science">
        <title>The Amborella genome and the evolution of flowering plants.</title>
        <authorList>
            <consortium name="Amborella Genome Project"/>
        </authorList>
    </citation>
    <scope>NUCLEOTIDE SEQUENCE [LARGE SCALE GENOMIC DNA]</scope>
</reference>
<dbReference type="AlphaFoldDB" id="W1NYQ5"/>
<dbReference type="SUPFAM" id="SSF56327">
    <property type="entry name" value="LDH C-terminal domain-like"/>
    <property type="match status" value="1"/>
</dbReference>
<name>W1NYQ5_AMBTC</name>
<evidence type="ECO:0000256" key="1">
    <source>
        <dbReference type="ARBA" id="ARBA00023002"/>
    </source>
</evidence>
<proteinExistence type="predicted"/>
<dbReference type="Gramene" id="ERN00773">
    <property type="protein sequence ID" value="ERN00773"/>
    <property type="gene ID" value="AMTR_s00106p00147900"/>
</dbReference>
<dbReference type="InterPro" id="IPR022383">
    <property type="entry name" value="Lactate/malate_DH_C"/>
</dbReference>
<keyword evidence="4" id="KW-1185">Reference proteome</keyword>
<feature type="domain" description="Lactate/malate dehydrogenase C-terminal" evidence="2">
    <location>
        <begin position="31"/>
        <end position="79"/>
    </location>
</feature>
<feature type="non-terminal residue" evidence="3">
    <location>
        <position position="1"/>
    </location>
</feature>
<dbReference type="InterPro" id="IPR015955">
    <property type="entry name" value="Lactate_DH/Glyco_Ohase_4_C"/>
</dbReference>
<accession>W1NYQ5</accession>
<gene>
    <name evidence="3" type="ORF">AMTR_s00106p00147900</name>
</gene>
<evidence type="ECO:0000313" key="3">
    <source>
        <dbReference type="EMBL" id="ERN00773.1"/>
    </source>
</evidence>
<dbReference type="Gene3D" id="3.90.110.10">
    <property type="entry name" value="Lactate dehydrogenase/glycoside hydrolase, family 4, C-terminal"/>
    <property type="match status" value="1"/>
</dbReference>
<keyword evidence="1" id="KW-0560">Oxidoreductase</keyword>
<protein>
    <recommendedName>
        <fullName evidence="2">Lactate/malate dehydrogenase C-terminal domain-containing protein</fullName>
    </recommendedName>
</protein>
<dbReference type="GO" id="GO:0006108">
    <property type="term" value="P:malate metabolic process"/>
    <property type="evidence" value="ECO:0007669"/>
    <property type="project" value="InterPro"/>
</dbReference>
<dbReference type="STRING" id="13333.W1NYQ5"/>
<dbReference type="GO" id="GO:0016616">
    <property type="term" value="F:oxidoreductase activity, acting on the CH-OH group of donors, NAD or NADP as acceptor"/>
    <property type="evidence" value="ECO:0007669"/>
    <property type="project" value="InterPro"/>
</dbReference>
<dbReference type="Proteomes" id="UP000017836">
    <property type="component" value="Unassembled WGS sequence"/>
</dbReference>
<evidence type="ECO:0000313" key="4">
    <source>
        <dbReference type="Proteomes" id="UP000017836"/>
    </source>
</evidence>